<proteinExistence type="predicted"/>
<evidence type="ECO:0000256" key="5">
    <source>
        <dbReference type="SAM" id="Phobius"/>
    </source>
</evidence>
<accession>A0A7X5XZR1</accession>
<feature type="transmembrane region" description="Helical" evidence="5">
    <location>
        <begin position="149"/>
        <end position="175"/>
    </location>
</feature>
<dbReference type="Gene3D" id="1.20.1540.10">
    <property type="entry name" value="Rhomboid-like"/>
    <property type="match status" value="1"/>
</dbReference>
<evidence type="ECO:0000256" key="4">
    <source>
        <dbReference type="ARBA" id="ARBA00023136"/>
    </source>
</evidence>
<keyword evidence="8" id="KW-1185">Reference proteome</keyword>
<dbReference type="InterPro" id="IPR050925">
    <property type="entry name" value="Rhomboid_protease_S54"/>
</dbReference>
<keyword evidence="7" id="KW-0378">Hydrolase</keyword>
<organism evidence="7 8">
    <name type="scientific">Sphingomonas trueperi</name>
    <dbReference type="NCBI Taxonomy" id="53317"/>
    <lineage>
        <taxon>Bacteria</taxon>
        <taxon>Pseudomonadati</taxon>
        <taxon>Pseudomonadota</taxon>
        <taxon>Alphaproteobacteria</taxon>
        <taxon>Sphingomonadales</taxon>
        <taxon>Sphingomonadaceae</taxon>
        <taxon>Sphingomonas</taxon>
    </lineage>
</organism>
<dbReference type="PANTHER" id="PTHR43731">
    <property type="entry name" value="RHOMBOID PROTEASE"/>
    <property type="match status" value="1"/>
</dbReference>
<keyword evidence="7" id="KW-0645">Protease</keyword>
<keyword evidence="4 5" id="KW-0472">Membrane</keyword>
<evidence type="ECO:0000313" key="8">
    <source>
        <dbReference type="Proteomes" id="UP000531251"/>
    </source>
</evidence>
<dbReference type="GO" id="GO:0016020">
    <property type="term" value="C:membrane"/>
    <property type="evidence" value="ECO:0007669"/>
    <property type="project" value="UniProtKB-SubCell"/>
</dbReference>
<feature type="transmembrane region" description="Helical" evidence="5">
    <location>
        <begin position="118"/>
        <end position="137"/>
    </location>
</feature>
<dbReference type="GO" id="GO:0006508">
    <property type="term" value="P:proteolysis"/>
    <property type="evidence" value="ECO:0007669"/>
    <property type="project" value="UniProtKB-KW"/>
</dbReference>
<keyword evidence="2 5" id="KW-0812">Transmembrane</keyword>
<dbReference type="InterPro" id="IPR035952">
    <property type="entry name" value="Rhomboid-like_sf"/>
</dbReference>
<dbReference type="AlphaFoldDB" id="A0A7X5XZR1"/>
<feature type="domain" description="Peptidase S54 rhomboid" evidence="6">
    <location>
        <begin position="57"/>
        <end position="199"/>
    </location>
</feature>
<evidence type="ECO:0000256" key="2">
    <source>
        <dbReference type="ARBA" id="ARBA00022692"/>
    </source>
</evidence>
<dbReference type="RefSeq" id="WP_125974497.1">
    <property type="nucleotide sequence ID" value="NZ_BAAADY010000002.1"/>
</dbReference>
<feature type="transmembrane region" description="Helical" evidence="5">
    <location>
        <begin position="57"/>
        <end position="81"/>
    </location>
</feature>
<gene>
    <name evidence="7" type="ORF">GGR89_001421</name>
</gene>
<dbReference type="PANTHER" id="PTHR43731:SF26">
    <property type="entry name" value="RHOMBOID-LIKE PROTEIN 10, CHLOROPLASTIC"/>
    <property type="match status" value="1"/>
</dbReference>
<dbReference type="Proteomes" id="UP000531251">
    <property type="component" value="Unassembled WGS sequence"/>
</dbReference>
<protein>
    <submittedName>
        <fullName evidence="7">Membrane associated rhomboid family serine protease</fullName>
    </submittedName>
</protein>
<dbReference type="EMBL" id="JAATJB010000003">
    <property type="protein sequence ID" value="NJB97115.1"/>
    <property type="molecule type" value="Genomic_DNA"/>
</dbReference>
<feature type="transmembrane region" description="Helical" evidence="5">
    <location>
        <begin position="93"/>
        <end position="112"/>
    </location>
</feature>
<comment type="caution">
    <text evidence="7">The sequence shown here is derived from an EMBL/GenBank/DDBJ whole genome shotgun (WGS) entry which is preliminary data.</text>
</comment>
<evidence type="ECO:0000259" key="6">
    <source>
        <dbReference type="Pfam" id="PF01694"/>
    </source>
</evidence>
<keyword evidence="3 5" id="KW-1133">Transmembrane helix</keyword>
<evidence type="ECO:0000313" key="7">
    <source>
        <dbReference type="EMBL" id="NJB97115.1"/>
    </source>
</evidence>
<comment type="subcellular location">
    <subcellularLocation>
        <location evidence="1">Membrane</location>
        <topology evidence="1">Multi-pass membrane protein</topology>
    </subcellularLocation>
</comment>
<name>A0A7X5XZR1_9SPHN</name>
<dbReference type="Pfam" id="PF01694">
    <property type="entry name" value="Rhomboid"/>
    <property type="match status" value="1"/>
</dbReference>
<evidence type="ECO:0000256" key="3">
    <source>
        <dbReference type="ARBA" id="ARBA00022989"/>
    </source>
</evidence>
<dbReference type="InterPro" id="IPR022764">
    <property type="entry name" value="Peptidase_S54_rhomboid_dom"/>
</dbReference>
<dbReference type="SUPFAM" id="SSF144091">
    <property type="entry name" value="Rhomboid-like"/>
    <property type="match status" value="1"/>
</dbReference>
<reference evidence="7 8" key="1">
    <citation type="submission" date="2020-03" db="EMBL/GenBank/DDBJ databases">
        <title>Genomic Encyclopedia of Type Strains, Phase IV (KMG-IV): sequencing the most valuable type-strain genomes for metagenomic binning, comparative biology and taxonomic classification.</title>
        <authorList>
            <person name="Goeker M."/>
        </authorList>
    </citation>
    <scope>NUCLEOTIDE SEQUENCE [LARGE SCALE GENOMIC DNA]</scope>
    <source>
        <strain evidence="7 8">DSM 7225</strain>
    </source>
</reference>
<dbReference type="GO" id="GO:0004252">
    <property type="term" value="F:serine-type endopeptidase activity"/>
    <property type="evidence" value="ECO:0007669"/>
    <property type="project" value="InterPro"/>
</dbReference>
<sequence length="208" mass="21584">MPKLSATTVIVAVTVAMSLIANFAPNAAQIQYAAGFIPARLSGGLILSGPVVPVWLTPLSSALIHGGLFHLGMNMLMLAFTGREAERAIGAKGLVTLYLIGAYVACGAQWLAGPMSTAPMIGASGASSAVVGAYSLLYGRQRAKAIGPIPAQVVHIAWLAAAWVGVNLLMGFAFLQGGVTVAIWAHIGGFLIGLALARPMLLWRWRHA</sequence>
<feature type="transmembrane region" description="Helical" evidence="5">
    <location>
        <begin position="181"/>
        <end position="203"/>
    </location>
</feature>
<evidence type="ECO:0000256" key="1">
    <source>
        <dbReference type="ARBA" id="ARBA00004141"/>
    </source>
</evidence>